<organism evidence="1 2">
    <name type="scientific">Chlamydomonas incerta</name>
    <dbReference type="NCBI Taxonomy" id="51695"/>
    <lineage>
        <taxon>Eukaryota</taxon>
        <taxon>Viridiplantae</taxon>
        <taxon>Chlorophyta</taxon>
        <taxon>core chlorophytes</taxon>
        <taxon>Chlorophyceae</taxon>
        <taxon>CS clade</taxon>
        <taxon>Chlamydomonadales</taxon>
        <taxon>Chlamydomonadaceae</taxon>
        <taxon>Chlamydomonas</taxon>
    </lineage>
</organism>
<keyword evidence="2" id="KW-1185">Reference proteome</keyword>
<dbReference type="AlphaFoldDB" id="A0A835STX9"/>
<gene>
    <name evidence="1" type="ORF">HXX76_011903</name>
</gene>
<dbReference type="Proteomes" id="UP000650467">
    <property type="component" value="Unassembled WGS sequence"/>
</dbReference>
<comment type="caution">
    <text evidence="1">The sequence shown here is derived from an EMBL/GenBank/DDBJ whole genome shotgun (WGS) entry which is preliminary data.</text>
</comment>
<accession>A0A835STX9</accession>
<protein>
    <submittedName>
        <fullName evidence="1">Uncharacterized protein</fullName>
    </submittedName>
</protein>
<sequence length="210" mass="21013">MTSTQLVWLDDALARALDVPSGSGSGIHHSRHACGGGGRLSFGAGAAAHGAASSAHTQATAQPPVPPLVLQGYDAEGSIHGKPQLDSLISFTLAGVDGAAAAAFCPGAAHRLAVNFTDARLAMLTSGRDVSFGQQHAAGACPNRADLGGSRSGGAATGFVVPFRVACSASGDLTFRVTSASRRLPNAWKHNSVTLPVSAACAAAECTVEL</sequence>
<evidence type="ECO:0000313" key="1">
    <source>
        <dbReference type="EMBL" id="KAG2428224.1"/>
    </source>
</evidence>
<reference evidence="1" key="1">
    <citation type="journal article" date="2020" name="bioRxiv">
        <title>Comparative genomics of Chlamydomonas.</title>
        <authorList>
            <person name="Craig R.J."/>
            <person name="Hasan A.R."/>
            <person name="Ness R.W."/>
            <person name="Keightley P.D."/>
        </authorList>
    </citation>
    <scope>NUCLEOTIDE SEQUENCE</scope>
    <source>
        <strain evidence="1">SAG 7.73</strain>
    </source>
</reference>
<dbReference type="EMBL" id="JAEHOC010000036">
    <property type="protein sequence ID" value="KAG2428224.1"/>
    <property type="molecule type" value="Genomic_DNA"/>
</dbReference>
<name>A0A835STX9_CHLIN</name>
<evidence type="ECO:0000313" key="2">
    <source>
        <dbReference type="Proteomes" id="UP000650467"/>
    </source>
</evidence>
<proteinExistence type="predicted"/>
<dbReference type="OrthoDB" id="10523204at2759"/>